<dbReference type="KEGG" id="cber:B5D82_09745"/>
<dbReference type="Gene3D" id="3.30.2010.10">
    <property type="entry name" value="Metalloproteases ('zincins'), catalytic domain"/>
    <property type="match status" value="1"/>
</dbReference>
<feature type="transmembrane region" description="Helical" evidence="5">
    <location>
        <begin position="49"/>
        <end position="71"/>
    </location>
</feature>
<dbReference type="GO" id="GO:0030288">
    <property type="term" value="C:outer membrane-bounded periplasmic space"/>
    <property type="evidence" value="ECO:0007669"/>
    <property type="project" value="InterPro"/>
</dbReference>
<accession>A0A222G7Z4</accession>
<name>A0A222G7Z4_9GAMM</name>
<dbReference type="GO" id="GO:0055085">
    <property type="term" value="P:transmembrane transport"/>
    <property type="evidence" value="ECO:0007669"/>
    <property type="project" value="InterPro"/>
</dbReference>
<comment type="caution">
    <text evidence="5">Lacks conserved residue(s) required for the propagation of feature annotation.</text>
</comment>
<reference evidence="8 9" key="1">
    <citation type="submission" date="2017-08" db="EMBL/GenBank/DDBJ databases">
        <title>Complete genome of Colwellia sp. NB097-1, a psychrophile bacterium ioslated from Bering Sea.</title>
        <authorList>
            <person name="Chen X."/>
        </authorList>
    </citation>
    <scope>NUCLEOTIDE SEQUENCE [LARGE SCALE GENOMIC DNA]</scope>
    <source>
        <strain evidence="8 9">NB097-1</strain>
    </source>
</reference>
<evidence type="ECO:0000313" key="9">
    <source>
        <dbReference type="Proteomes" id="UP000202259"/>
    </source>
</evidence>
<keyword evidence="5" id="KW-0735">Signal-anchor</keyword>
<dbReference type="Pfam" id="PF05569">
    <property type="entry name" value="Peptidase_M56"/>
    <property type="match status" value="1"/>
</dbReference>
<sequence length="652" mass="73513">MFQESLINSPLLAALAITLIHFLWQGVLIAVVLKAILSLISYQKSQLRYALSSMAMLANLILPIITFFIVYDIDYRQATIFAHNLPLLDQNFYLEQISANVWYMEWLEYLPALAMVWLAIVIVLALKLIIELYNVNKMPLQGCTSADITLQKRFDALITKVGLTRNVALLLSSKTDVPMAIGWLKPVVLIPFSMLSGLTPQQLDMLLLHELAHIRRHDYLVNFLQTLVEILLFFHPSVSWVSKQMRNEREYCSDDIAVQHCGSSLAYAHTLADTASLCEKHRHHTIPNMAMAASGGDLKQRVVRLLGKQQHCTKTTDSGKWLASFTILLTIVFLFSKYSLTLPIIDLQSGSISLHNSAATLSKSSISHLPLTFQQTNNNNSLARRLLAIDKSNPSESAAFNKVDIAVKTRKETLSFAEKAPLKPLNVESKPLTTAYYNELPIVHVNSSEMKNSAQHHPALTTVTPVKQQPKITKNKSTSELAFERTDSKHTSAKANSYTQQISTLLNEPVIPRDTTITTLNRTQYGFSYQEQADNNAQLRNTHFNQGKLSNNVVEHSFLQTNTVAAKLVDSTEPKYPSTAKRKGIELEIMVEFNIDSNGRVKDIQFETKSKVSYFRNNIRQAMEKWRFLPAKENGRAVESKMSKIFSFSLLN</sequence>
<evidence type="ECO:0000256" key="6">
    <source>
        <dbReference type="SAM" id="MobiDB-lite"/>
    </source>
</evidence>
<evidence type="ECO:0000256" key="3">
    <source>
        <dbReference type="ARBA" id="ARBA00022989"/>
    </source>
</evidence>
<dbReference type="OrthoDB" id="15218at2"/>
<evidence type="ECO:0000256" key="5">
    <source>
        <dbReference type="RuleBase" id="RU362123"/>
    </source>
</evidence>
<dbReference type="InterPro" id="IPR052173">
    <property type="entry name" value="Beta-lactam_resp_regulator"/>
</dbReference>
<dbReference type="GO" id="GO:0015031">
    <property type="term" value="P:protein transport"/>
    <property type="evidence" value="ECO:0007669"/>
    <property type="project" value="UniProtKB-UniRule"/>
</dbReference>
<dbReference type="PRINTS" id="PR01374">
    <property type="entry name" value="TONBPROTEIN"/>
</dbReference>
<keyword evidence="4 5" id="KW-0472">Membrane</keyword>
<dbReference type="PANTHER" id="PTHR34978:SF3">
    <property type="entry name" value="SLR0241 PROTEIN"/>
    <property type="match status" value="1"/>
</dbReference>
<dbReference type="Pfam" id="PF03544">
    <property type="entry name" value="TonB_C"/>
    <property type="match status" value="1"/>
</dbReference>
<evidence type="ECO:0000256" key="1">
    <source>
        <dbReference type="ARBA" id="ARBA00004167"/>
    </source>
</evidence>
<evidence type="ECO:0000259" key="7">
    <source>
        <dbReference type="PROSITE" id="PS52015"/>
    </source>
</evidence>
<dbReference type="GO" id="GO:0015891">
    <property type="term" value="P:siderophore transport"/>
    <property type="evidence" value="ECO:0007669"/>
    <property type="project" value="InterPro"/>
</dbReference>
<feature type="transmembrane region" description="Helical" evidence="5">
    <location>
        <begin position="12"/>
        <end position="37"/>
    </location>
</feature>
<dbReference type="CDD" id="cd07341">
    <property type="entry name" value="M56_BlaR1_MecR1_like"/>
    <property type="match status" value="1"/>
</dbReference>
<dbReference type="InterPro" id="IPR006260">
    <property type="entry name" value="TonB/TolA_C"/>
</dbReference>
<dbReference type="RefSeq" id="WP_081151155.1">
    <property type="nucleotide sequence ID" value="NZ_CP020465.1"/>
</dbReference>
<evidence type="ECO:0000313" key="8">
    <source>
        <dbReference type="EMBL" id="ASP48016.1"/>
    </source>
</evidence>
<dbReference type="EMBL" id="CP020465">
    <property type="protein sequence ID" value="ASP48016.1"/>
    <property type="molecule type" value="Genomic_DNA"/>
</dbReference>
<dbReference type="InterPro" id="IPR008756">
    <property type="entry name" value="Peptidase_M56"/>
</dbReference>
<dbReference type="Proteomes" id="UP000202259">
    <property type="component" value="Chromosome"/>
</dbReference>
<gene>
    <name evidence="8" type="ORF">B5D82_09745</name>
</gene>
<feature type="transmembrane region" description="Helical" evidence="5">
    <location>
        <begin position="109"/>
        <end position="130"/>
    </location>
</feature>
<comment type="function">
    <text evidence="5">Interacts with outer membrane receptor proteins that carry out high-affinity binding and energy dependent uptake into the periplasmic space of specific substrates. It could act to transduce energy from the cytoplasmic membrane to specific energy-requiring processes in the outer membrane, resulting in the release into the periplasm of ligands bound by these outer membrane proteins.</text>
</comment>
<keyword evidence="5" id="KW-1003">Cell membrane</keyword>
<keyword evidence="5" id="KW-0653">Protein transport</keyword>
<organism evidence="8 9">
    <name type="scientific">Cognaticolwellia beringensis</name>
    <dbReference type="NCBI Taxonomy" id="1967665"/>
    <lineage>
        <taxon>Bacteria</taxon>
        <taxon>Pseudomonadati</taxon>
        <taxon>Pseudomonadota</taxon>
        <taxon>Gammaproteobacteria</taxon>
        <taxon>Alteromonadales</taxon>
        <taxon>Colwelliaceae</taxon>
        <taxon>Cognaticolwellia</taxon>
    </lineage>
</organism>
<dbReference type="PROSITE" id="PS52015">
    <property type="entry name" value="TONB_CTD"/>
    <property type="match status" value="1"/>
</dbReference>
<comment type="subcellular location">
    <subcellularLocation>
        <location evidence="5">Cell inner membrane</location>
        <topology evidence="5">Single-pass membrane protein</topology>
        <orientation evidence="5">Periplasmic side</orientation>
    </subcellularLocation>
    <subcellularLocation>
        <location evidence="1">Membrane</location>
        <topology evidence="1">Single-pass membrane protein</topology>
    </subcellularLocation>
</comment>
<dbReference type="AlphaFoldDB" id="A0A222G7Z4"/>
<keyword evidence="2 5" id="KW-0812">Transmembrane</keyword>
<keyword evidence="5" id="KW-0813">Transport</keyword>
<keyword evidence="9" id="KW-1185">Reference proteome</keyword>
<dbReference type="Gene3D" id="3.30.1150.10">
    <property type="match status" value="1"/>
</dbReference>
<proteinExistence type="inferred from homology"/>
<dbReference type="NCBIfam" id="TIGR01352">
    <property type="entry name" value="tonB_Cterm"/>
    <property type="match status" value="1"/>
</dbReference>
<dbReference type="InterPro" id="IPR003538">
    <property type="entry name" value="TonB"/>
</dbReference>
<keyword evidence="3 5" id="KW-1133">Transmembrane helix</keyword>
<dbReference type="SUPFAM" id="SSF74653">
    <property type="entry name" value="TolA/TonB C-terminal domain"/>
    <property type="match status" value="1"/>
</dbReference>
<evidence type="ECO:0000256" key="2">
    <source>
        <dbReference type="ARBA" id="ARBA00022692"/>
    </source>
</evidence>
<feature type="domain" description="TonB C-terminal" evidence="7">
    <location>
        <begin position="561"/>
        <end position="652"/>
    </location>
</feature>
<comment type="similarity">
    <text evidence="5">Belongs to the TonB family.</text>
</comment>
<feature type="transmembrane region" description="Helical" evidence="5">
    <location>
        <begin position="321"/>
        <end position="340"/>
    </location>
</feature>
<evidence type="ECO:0000256" key="4">
    <source>
        <dbReference type="ARBA" id="ARBA00023136"/>
    </source>
</evidence>
<protein>
    <recommendedName>
        <fullName evidence="5">Protein TonB</fullName>
    </recommendedName>
</protein>
<dbReference type="PANTHER" id="PTHR34978">
    <property type="entry name" value="POSSIBLE SENSOR-TRANSDUCER PROTEIN BLAR"/>
    <property type="match status" value="1"/>
</dbReference>
<keyword evidence="5" id="KW-0997">Cell inner membrane</keyword>
<feature type="region of interest" description="Disordered" evidence="6">
    <location>
        <begin position="466"/>
        <end position="495"/>
    </location>
</feature>
<dbReference type="InterPro" id="IPR037682">
    <property type="entry name" value="TonB_C"/>
</dbReference>
<feature type="compositionally biased region" description="Polar residues" evidence="6">
    <location>
        <begin position="466"/>
        <end position="480"/>
    </location>
</feature>
<dbReference type="GO" id="GO:0031992">
    <property type="term" value="F:energy transducer activity"/>
    <property type="evidence" value="ECO:0007669"/>
    <property type="project" value="InterPro"/>
</dbReference>
<dbReference type="GO" id="GO:0005886">
    <property type="term" value="C:plasma membrane"/>
    <property type="evidence" value="ECO:0007669"/>
    <property type="project" value="UniProtKB-SubCell"/>
</dbReference>